<proteinExistence type="predicted"/>
<evidence type="ECO:0000313" key="1">
    <source>
        <dbReference type="EMBL" id="CAH3107482.1"/>
    </source>
</evidence>
<name>A0ABN8NJG4_9CNID</name>
<organism evidence="1 2">
    <name type="scientific">Porites lobata</name>
    <dbReference type="NCBI Taxonomy" id="104759"/>
    <lineage>
        <taxon>Eukaryota</taxon>
        <taxon>Metazoa</taxon>
        <taxon>Cnidaria</taxon>
        <taxon>Anthozoa</taxon>
        <taxon>Hexacorallia</taxon>
        <taxon>Scleractinia</taxon>
        <taxon>Fungiina</taxon>
        <taxon>Poritidae</taxon>
        <taxon>Porites</taxon>
    </lineage>
</organism>
<comment type="caution">
    <text evidence="1">The sequence shown here is derived from an EMBL/GenBank/DDBJ whole genome shotgun (WGS) entry which is preliminary data.</text>
</comment>
<sequence length="103" mass="11743">MNTAVRRNASVMTRNFCISAQGEPVLDQESSWNFNQNTNQTENINMERGVQVWEQQANHFSLEYRTNSTSTCPFCGGPIARQILGQIADEIFSQIFRKIPSEL</sequence>
<dbReference type="EMBL" id="CALNXK010000020">
    <property type="protein sequence ID" value="CAH3107482.1"/>
    <property type="molecule type" value="Genomic_DNA"/>
</dbReference>
<evidence type="ECO:0000313" key="2">
    <source>
        <dbReference type="Proteomes" id="UP001159405"/>
    </source>
</evidence>
<gene>
    <name evidence="1" type="ORF">PLOB_00016668</name>
</gene>
<dbReference type="Proteomes" id="UP001159405">
    <property type="component" value="Unassembled WGS sequence"/>
</dbReference>
<keyword evidence="2" id="KW-1185">Reference proteome</keyword>
<accession>A0ABN8NJG4</accession>
<reference evidence="1 2" key="1">
    <citation type="submission" date="2022-05" db="EMBL/GenBank/DDBJ databases">
        <authorList>
            <consortium name="Genoscope - CEA"/>
            <person name="William W."/>
        </authorList>
    </citation>
    <scope>NUCLEOTIDE SEQUENCE [LARGE SCALE GENOMIC DNA]</scope>
</reference>
<protein>
    <submittedName>
        <fullName evidence="1">Uncharacterized protein</fullName>
    </submittedName>
</protein>